<dbReference type="InterPro" id="IPR051334">
    <property type="entry name" value="SRPK"/>
</dbReference>
<keyword evidence="4 9" id="KW-0547">Nucleotide-binding</keyword>
<evidence type="ECO:0000256" key="3">
    <source>
        <dbReference type="ARBA" id="ARBA00022679"/>
    </source>
</evidence>
<comment type="catalytic activity">
    <reaction evidence="7">
        <text>L-threonyl-[protein] + ATP = O-phospho-L-threonyl-[protein] + ADP + H(+)</text>
        <dbReference type="Rhea" id="RHEA:46608"/>
        <dbReference type="Rhea" id="RHEA-COMP:11060"/>
        <dbReference type="Rhea" id="RHEA-COMP:11605"/>
        <dbReference type="ChEBI" id="CHEBI:15378"/>
        <dbReference type="ChEBI" id="CHEBI:30013"/>
        <dbReference type="ChEBI" id="CHEBI:30616"/>
        <dbReference type="ChEBI" id="CHEBI:61977"/>
        <dbReference type="ChEBI" id="CHEBI:456216"/>
        <dbReference type="EC" id="2.7.11.1"/>
    </reaction>
</comment>
<sequence length="500" mass="58340">MDNNENNIGDIEPDYENTLPIITEIIYPGLILKNDYILLKQIGYGSNATVWIVYMISKKCVLAMKIQNHECFKDGCKEVAILEKINSYTKENPSKNTNCIKMLDYFIYEEKKNMRYVCSVYDLYGGNLNILLQKGKYKYGYPIQVVKKITKQLLNALVILHNDLKIIHTDVRPENILFKGLPDYYLKIFNAFTYSGFNEKYEDLLKKYSNNQPKLMEELEVLAVVSVKRIELVDNNYESSSEEDSASASASDEYVSEEESNLDGENGSSDLSVISDDDKYNKRNQSIDDVIEILDYTEMHNLDQEAGYNFDNILNNRENSGDKVEVVSDSYIINCEIVLTDFGNAYFFNKKTKNEIQSRFYRAPEVILDLNYDYLCDIWSVSCVVFELLTGFALFNVAENPLNKDIHQLYLMEKILGPMPLSMKKKSRRTRFLFDRKRNYHIKNVEKFKPFPLKEKLIKQFMFSERDAYEINDFLMCGFSYLPSQRMTAKQLLCHKWLNS</sequence>
<protein>
    <recommendedName>
        <fullName evidence="1">non-specific serine/threonine protein kinase</fullName>
        <ecNumber evidence="1">2.7.11.1</ecNumber>
    </recommendedName>
</protein>
<dbReference type="InterPro" id="IPR011009">
    <property type="entry name" value="Kinase-like_dom_sf"/>
</dbReference>
<name>A0A3G5AEK3_9VIRU</name>
<evidence type="ECO:0000256" key="5">
    <source>
        <dbReference type="ARBA" id="ARBA00022777"/>
    </source>
</evidence>
<dbReference type="Pfam" id="PF00069">
    <property type="entry name" value="Pkinase"/>
    <property type="match status" value="2"/>
</dbReference>
<dbReference type="InterPro" id="IPR000719">
    <property type="entry name" value="Prot_kinase_dom"/>
</dbReference>
<keyword evidence="3" id="KW-0808">Transferase</keyword>
<feature type="region of interest" description="Disordered" evidence="10">
    <location>
        <begin position="238"/>
        <end position="276"/>
    </location>
</feature>
<dbReference type="InterPro" id="IPR017441">
    <property type="entry name" value="Protein_kinase_ATP_BS"/>
</dbReference>
<evidence type="ECO:0000256" key="10">
    <source>
        <dbReference type="SAM" id="MobiDB-lite"/>
    </source>
</evidence>
<dbReference type="PANTHER" id="PTHR47634:SF9">
    <property type="entry name" value="PROTEIN KINASE DOMAIN-CONTAINING PROTEIN-RELATED"/>
    <property type="match status" value="1"/>
</dbReference>
<comment type="catalytic activity">
    <reaction evidence="8">
        <text>L-seryl-[protein] + ATP = O-phospho-L-seryl-[protein] + ADP + H(+)</text>
        <dbReference type="Rhea" id="RHEA:17989"/>
        <dbReference type="Rhea" id="RHEA-COMP:9863"/>
        <dbReference type="Rhea" id="RHEA-COMP:11604"/>
        <dbReference type="ChEBI" id="CHEBI:15378"/>
        <dbReference type="ChEBI" id="CHEBI:29999"/>
        <dbReference type="ChEBI" id="CHEBI:30616"/>
        <dbReference type="ChEBI" id="CHEBI:83421"/>
        <dbReference type="ChEBI" id="CHEBI:456216"/>
        <dbReference type="EC" id="2.7.11.1"/>
    </reaction>
</comment>
<dbReference type="SUPFAM" id="SSF56112">
    <property type="entry name" value="Protein kinase-like (PK-like)"/>
    <property type="match status" value="1"/>
</dbReference>
<dbReference type="GO" id="GO:0005524">
    <property type="term" value="F:ATP binding"/>
    <property type="evidence" value="ECO:0007669"/>
    <property type="project" value="UniProtKB-UniRule"/>
</dbReference>
<proteinExistence type="predicted"/>
<evidence type="ECO:0000256" key="6">
    <source>
        <dbReference type="ARBA" id="ARBA00022840"/>
    </source>
</evidence>
<dbReference type="Gene3D" id="1.10.510.10">
    <property type="entry name" value="Transferase(Phosphotransferase) domain 1"/>
    <property type="match status" value="1"/>
</dbReference>
<dbReference type="GO" id="GO:0004674">
    <property type="term" value="F:protein serine/threonine kinase activity"/>
    <property type="evidence" value="ECO:0007669"/>
    <property type="project" value="UniProtKB-KW"/>
</dbReference>
<dbReference type="PANTHER" id="PTHR47634">
    <property type="entry name" value="PROTEIN KINASE DOMAIN-CONTAINING PROTEIN-RELATED"/>
    <property type="match status" value="1"/>
</dbReference>
<dbReference type="PROSITE" id="PS00107">
    <property type="entry name" value="PROTEIN_KINASE_ATP"/>
    <property type="match status" value="1"/>
</dbReference>
<dbReference type="Gene3D" id="3.30.200.20">
    <property type="entry name" value="Phosphorylase Kinase, domain 1"/>
    <property type="match status" value="1"/>
</dbReference>
<evidence type="ECO:0000256" key="8">
    <source>
        <dbReference type="ARBA" id="ARBA00048679"/>
    </source>
</evidence>
<organism evidence="12">
    <name type="scientific">Satyrvirus sp</name>
    <dbReference type="NCBI Taxonomy" id="2487771"/>
    <lineage>
        <taxon>Viruses</taxon>
        <taxon>Varidnaviria</taxon>
        <taxon>Bamfordvirae</taxon>
        <taxon>Nucleocytoviricota</taxon>
        <taxon>Megaviricetes</taxon>
        <taxon>Imitervirales</taxon>
        <taxon>Mimiviridae</taxon>
        <taxon>Megamimivirinae</taxon>
    </lineage>
</organism>
<evidence type="ECO:0000256" key="4">
    <source>
        <dbReference type="ARBA" id="ARBA00022741"/>
    </source>
</evidence>
<keyword evidence="5" id="KW-0418">Kinase</keyword>
<keyword evidence="2" id="KW-0723">Serine/threonine-protein kinase</keyword>
<dbReference type="SMART" id="SM00220">
    <property type="entry name" value="S_TKc"/>
    <property type="match status" value="1"/>
</dbReference>
<dbReference type="EC" id="2.7.11.1" evidence="1"/>
<dbReference type="InterPro" id="IPR008266">
    <property type="entry name" value="Tyr_kinase_AS"/>
</dbReference>
<evidence type="ECO:0000256" key="9">
    <source>
        <dbReference type="PROSITE-ProRule" id="PRU10141"/>
    </source>
</evidence>
<feature type="binding site" evidence="9">
    <location>
        <position position="65"/>
    </location>
    <ligand>
        <name>ATP</name>
        <dbReference type="ChEBI" id="CHEBI:30616"/>
    </ligand>
</feature>
<feature type="domain" description="Protein kinase" evidence="11">
    <location>
        <begin position="36"/>
        <end position="498"/>
    </location>
</feature>
<gene>
    <name evidence="12" type="ORF">Satyrvirus25_2</name>
</gene>
<accession>A0A3G5AEK3</accession>
<dbReference type="PROSITE" id="PS50011">
    <property type="entry name" value="PROTEIN_KINASE_DOM"/>
    <property type="match status" value="1"/>
</dbReference>
<reference evidence="12" key="1">
    <citation type="submission" date="2018-10" db="EMBL/GenBank/DDBJ databases">
        <title>Hidden diversity of soil giant viruses.</title>
        <authorList>
            <person name="Schulz F."/>
            <person name="Alteio L."/>
            <person name="Goudeau D."/>
            <person name="Ryan E.M."/>
            <person name="Malmstrom R.R."/>
            <person name="Blanchard J."/>
            <person name="Woyke T."/>
        </authorList>
    </citation>
    <scope>NUCLEOTIDE SEQUENCE</scope>
    <source>
        <strain evidence="12">SAV1</strain>
    </source>
</reference>
<dbReference type="PROSITE" id="PS00109">
    <property type="entry name" value="PROTEIN_KINASE_TYR"/>
    <property type="match status" value="1"/>
</dbReference>
<evidence type="ECO:0000313" key="12">
    <source>
        <dbReference type="EMBL" id="AYV85597.1"/>
    </source>
</evidence>
<dbReference type="GO" id="GO:0050684">
    <property type="term" value="P:regulation of mRNA processing"/>
    <property type="evidence" value="ECO:0007669"/>
    <property type="project" value="TreeGrafter"/>
</dbReference>
<evidence type="ECO:0000256" key="7">
    <source>
        <dbReference type="ARBA" id="ARBA00047899"/>
    </source>
</evidence>
<evidence type="ECO:0000259" key="11">
    <source>
        <dbReference type="PROSITE" id="PS50011"/>
    </source>
</evidence>
<dbReference type="EMBL" id="MK072461">
    <property type="protein sequence ID" value="AYV85597.1"/>
    <property type="molecule type" value="Genomic_DNA"/>
</dbReference>
<keyword evidence="6 9" id="KW-0067">ATP-binding</keyword>
<evidence type="ECO:0000256" key="1">
    <source>
        <dbReference type="ARBA" id="ARBA00012513"/>
    </source>
</evidence>
<evidence type="ECO:0000256" key="2">
    <source>
        <dbReference type="ARBA" id="ARBA00022527"/>
    </source>
</evidence>